<dbReference type="Proteomes" id="UP000035444">
    <property type="component" value="Unassembled WGS sequence"/>
</dbReference>
<evidence type="ECO:0000256" key="2">
    <source>
        <dbReference type="ARBA" id="ARBA00009772"/>
    </source>
</evidence>
<evidence type="ECO:0008006" key="10">
    <source>
        <dbReference type="Google" id="ProtNLM"/>
    </source>
</evidence>
<dbReference type="STRING" id="1489064.WH96_14010"/>
<dbReference type="PANTHER" id="PTHR30065:SF8">
    <property type="entry name" value="FLAGELLAR BIOSYNTHETIC PROTEIN FLIR"/>
    <property type="match status" value="1"/>
</dbReference>
<evidence type="ECO:0000313" key="8">
    <source>
        <dbReference type="EMBL" id="KLN60284.1"/>
    </source>
</evidence>
<protein>
    <recommendedName>
        <fullName evidence="10">Flagellar biosynthetic protein FliR</fullName>
    </recommendedName>
</protein>
<dbReference type="GO" id="GO:0006605">
    <property type="term" value="P:protein targeting"/>
    <property type="evidence" value="ECO:0007669"/>
    <property type="project" value="InterPro"/>
</dbReference>
<dbReference type="PRINTS" id="PR00953">
    <property type="entry name" value="TYPE3IMRPROT"/>
</dbReference>
<feature type="transmembrane region" description="Helical" evidence="7">
    <location>
        <begin position="66"/>
        <end position="83"/>
    </location>
</feature>
<feature type="transmembrane region" description="Helical" evidence="7">
    <location>
        <begin position="41"/>
        <end position="60"/>
    </location>
</feature>
<dbReference type="GO" id="GO:0005886">
    <property type="term" value="C:plasma membrane"/>
    <property type="evidence" value="ECO:0007669"/>
    <property type="project" value="UniProtKB-SubCell"/>
</dbReference>
<name>A0A0H2MCJ2_9PROT</name>
<evidence type="ECO:0000256" key="4">
    <source>
        <dbReference type="ARBA" id="ARBA00022692"/>
    </source>
</evidence>
<evidence type="ECO:0000256" key="6">
    <source>
        <dbReference type="ARBA" id="ARBA00023136"/>
    </source>
</evidence>
<keyword evidence="6 7" id="KW-0472">Membrane</keyword>
<keyword evidence="4 7" id="KW-0812">Transmembrane</keyword>
<evidence type="ECO:0000256" key="1">
    <source>
        <dbReference type="ARBA" id="ARBA00004651"/>
    </source>
</evidence>
<feature type="transmembrane region" description="Helical" evidence="7">
    <location>
        <begin position="90"/>
        <end position="112"/>
    </location>
</feature>
<proteinExistence type="inferred from homology"/>
<organism evidence="8 9">
    <name type="scientific">Kiloniella spongiae</name>
    <dbReference type="NCBI Taxonomy" id="1489064"/>
    <lineage>
        <taxon>Bacteria</taxon>
        <taxon>Pseudomonadati</taxon>
        <taxon>Pseudomonadota</taxon>
        <taxon>Alphaproteobacteria</taxon>
        <taxon>Rhodospirillales</taxon>
        <taxon>Kiloniellaceae</taxon>
        <taxon>Kiloniella</taxon>
    </lineage>
</organism>
<dbReference type="EMBL" id="LAQL01000008">
    <property type="protein sequence ID" value="KLN60284.1"/>
    <property type="molecule type" value="Genomic_DNA"/>
</dbReference>
<dbReference type="OrthoDB" id="9779817at2"/>
<evidence type="ECO:0000256" key="3">
    <source>
        <dbReference type="ARBA" id="ARBA00022475"/>
    </source>
</evidence>
<reference evidence="8 9" key="1">
    <citation type="submission" date="2015-03" db="EMBL/GenBank/DDBJ databases">
        <title>Genome Sequence of Kiloniella spongiae MEBiC09566, isolated from a marine sponge.</title>
        <authorList>
            <person name="Shao Z."/>
            <person name="Wang L."/>
            <person name="Li X."/>
        </authorList>
    </citation>
    <scope>NUCLEOTIDE SEQUENCE [LARGE SCALE GENOMIC DNA]</scope>
    <source>
        <strain evidence="8 9">MEBiC09566</strain>
    </source>
</reference>
<gene>
    <name evidence="8" type="ORF">WH96_14010</name>
</gene>
<evidence type="ECO:0000313" key="9">
    <source>
        <dbReference type="Proteomes" id="UP000035444"/>
    </source>
</evidence>
<dbReference type="Pfam" id="PF01311">
    <property type="entry name" value="Bac_export_1"/>
    <property type="match status" value="1"/>
</dbReference>
<comment type="similarity">
    <text evidence="2">Belongs to the FliR/MopE/SpaR family.</text>
</comment>
<keyword evidence="3" id="KW-1003">Cell membrane</keyword>
<evidence type="ECO:0000256" key="7">
    <source>
        <dbReference type="SAM" id="Phobius"/>
    </source>
</evidence>
<feature type="transmembrane region" description="Helical" evidence="7">
    <location>
        <begin position="6"/>
        <end position="29"/>
    </location>
</feature>
<dbReference type="InterPro" id="IPR002010">
    <property type="entry name" value="T3SS_IM_R"/>
</dbReference>
<dbReference type="AlphaFoldDB" id="A0A0H2MCJ2"/>
<feature type="transmembrane region" description="Helical" evidence="7">
    <location>
        <begin position="186"/>
        <end position="206"/>
    </location>
</feature>
<keyword evidence="9" id="KW-1185">Reference proteome</keyword>
<evidence type="ECO:0000256" key="5">
    <source>
        <dbReference type="ARBA" id="ARBA00022989"/>
    </source>
</evidence>
<comment type="subcellular location">
    <subcellularLocation>
        <location evidence="1">Cell membrane</location>
        <topology evidence="1">Multi-pass membrane protein</topology>
    </subcellularLocation>
</comment>
<keyword evidence="5 7" id="KW-1133">Transmembrane helix</keyword>
<dbReference type="RefSeq" id="WP_047764815.1">
    <property type="nucleotide sequence ID" value="NZ_LAQL01000008.1"/>
</dbReference>
<feature type="transmembrane region" description="Helical" evidence="7">
    <location>
        <begin position="118"/>
        <end position="139"/>
    </location>
</feature>
<feature type="transmembrane region" description="Helical" evidence="7">
    <location>
        <begin position="212"/>
        <end position="236"/>
    </location>
</feature>
<accession>A0A0H2MCJ2</accession>
<dbReference type="PANTHER" id="PTHR30065">
    <property type="entry name" value="FLAGELLAR BIOSYNTHETIC PROTEIN FLIR"/>
    <property type="match status" value="1"/>
</dbReference>
<comment type="caution">
    <text evidence="8">The sequence shown here is derived from an EMBL/GenBank/DDBJ whole genome shotgun (WGS) entry which is preliminary data.</text>
</comment>
<sequence length="252" mass="27225">MLYDLLPSSVYIVLIVFTRIGSAMVLLPGFGESYVSPRTRLALSMLISILIAPILASNIPTMPDDVSGLGFLVFSEAIIGFFMGTVARMFLSAAASAGMIAATMSSLANALVQDPVSAQQASIMGTFLTAIAIVLIMVLDIHHLFILGLVDSYELFVPGQILPTGDFSNMIARIVGDTFILATRMAAPFIVVGMIFFLGLGLLAKLMPQMQVFFVAMPLQVAMGITVLFLCVPVMIKVYMISLEEHWMVFVK</sequence>